<protein>
    <submittedName>
        <fullName evidence="2">Triple functional domain protein</fullName>
    </submittedName>
</protein>
<reference evidence="2" key="1">
    <citation type="submission" date="2015-07" db="EMBL/GenBank/DDBJ databases">
        <title>Transcriptome Assembly of Anthurium amnicola.</title>
        <authorList>
            <person name="Suzuki J."/>
        </authorList>
    </citation>
    <scope>NUCLEOTIDE SEQUENCE</scope>
</reference>
<feature type="compositionally biased region" description="Basic and acidic residues" evidence="1">
    <location>
        <begin position="8"/>
        <end position="33"/>
    </location>
</feature>
<dbReference type="AlphaFoldDB" id="A0A1D1XYG8"/>
<proteinExistence type="predicted"/>
<organism evidence="2">
    <name type="scientific">Anthurium amnicola</name>
    <dbReference type="NCBI Taxonomy" id="1678845"/>
    <lineage>
        <taxon>Eukaryota</taxon>
        <taxon>Viridiplantae</taxon>
        <taxon>Streptophyta</taxon>
        <taxon>Embryophyta</taxon>
        <taxon>Tracheophyta</taxon>
        <taxon>Spermatophyta</taxon>
        <taxon>Magnoliopsida</taxon>
        <taxon>Liliopsida</taxon>
        <taxon>Araceae</taxon>
        <taxon>Pothoideae</taxon>
        <taxon>Potheae</taxon>
        <taxon>Anthurium</taxon>
    </lineage>
</organism>
<feature type="compositionally biased region" description="Gly residues" evidence="1">
    <location>
        <begin position="128"/>
        <end position="138"/>
    </location>
</feature>
<gene>
    <name evidence="2" type="primary">TRIO_5</name>
    <name evidence="2" type="ORF">g.77279</name>
</gene>
<feature type="region of interest" description="Disordered" evidence="1">
    <location>
        <begin position="97"/>
        <end position="236"/>
    </location>
</feature>
<name>A0A1D1XYG8_9ARAE</name>
<evidence type="ECO:0000256" key="1">
    <source>
        <dbReference type="SAM" id="MobiDB-lite"/>
    </source>
</evidence>
<accession>A0A1D1XYG8</accession>
<feature type="region of interest" description="Disordered" evidence="1">
    <location>
        <begin position="1"/>
        <end position="74"/>
    </location>
</feature>
<feature type="non-terminal residue" evidence="2">
    <location>
        <position position="1"/>
    </location>
</feature>
<sequence length="333" mass="33942">GGGGGGGDLREGDTGDRVGEHELINSRKGEAPELRGGGGGDRGFSRSRLDPMPISRCGDAEEDDGGHVEGDAAEDGELPVLHSLSCFLFLFSGYRGRFGSTRSPRDKSTAGGRHGVLPRPMQGDGGEDSGAGEGGGGAVERDAGHAGAGAAGDAGPPVLPRLLGALRRRLRRQAPRRQRQAAGVEAESAGVPPEGVRAPCAGPRAPGRPGDSEEGALSPSDARPLHRAGTRGGRLPIVLQATPAALQLGPPEEDQMPSCLPAVTAAAATTAQGGREASPIPPPQREPAAVPDAGRQPPDPPPSPPGDREHLRLLTPDVTHSITHHCCAMSPVM</sequence>
<feature type="compositionally biased region" description="Low complexity" evidence="1">
    <location>
        <begin position="153"/>
        <end position="165"/>
    </location>
</feature>
<feature type="region of interest" description="Disordered" evidence="1">
    <location>
        <begin position="262"/>
        <end position="317"/>
    </location>
</feature>
<feature type="compositionally biased region" description="Basic residues" evidence="1">
    <location>
        <begin position="166"/>
        <end position="179"/>
    </location>
</feature>
<dbReference type="EMBL" id="GDJX01020493">
    <property type="protein sequence ID" value="JAT47443.1"/>
    <property type="molecule type" value="Transcribed_RNA"/>
</dbReference>
<evidence type="ECO:0000313" key="2">
    <source>
        <dbReference type="EMBL" id="JAT47443.1"/>
    </source>
</evidence>
<feature type="compositionally biased region" description="Low complexity" evidence="1">
    <location>
        <begin position="197"/>
        <end position="209"/>
    </location>
</feature>
<feature type="compositionally biased region" description="Low complexity" evidence="1">
    <location>
        <begin position="262"/>
        <end position="271"/>
    </location>
</feature>